<dbReference type="CDD" id="cd08995">
    <property type="entry name" value="GH32_EcAec43-like"/>
    <property type="match status" value="1"/>
</dbReference>
<dbReference type="EC" id="3.2.1.26" evidence="2"/>
<dbReference type="PANTHER" id="PTHR43101">
    <property type="entry name" value="BETA-FRUCTOSIDASE"/>
    <property type="match status" value="1"/>
</dbReference>
<dbReference type="InterPro" id="IPR023296">
    <property type="entry name" value="Glyco_hydro_beta-prop_sf"/>
</dbReference>
<dbReference type="Pfam" id="PF00251">
    <property type="entry name" value="Glyco_hydro_32N"/>
    <property type="match status" value="1"/>
</dbReference>
<evidence type="ECO:0000256" key="3">
    <source>
        <dbReference type="ARBA" id="ARBA00022801"/>
    </source>
</evidence>
<evidence type="ECO:0000256" key="1">
    <source>
        <dbReference type="ARBA" id="ARBA00009902"/>
    </source>
</evidence>
<reference evidence="6 7" key="1">
    <citation type="submission" date="2019-11" db="EMBL/GenBank/DDBJ databases">
        <title>Draft genome sequences of five Paenibacillus species of dairy origin.</title>
        <authorList>
            <person name="Olajide A.M."/>
            <person name="Chen S."/>
            <person name="Lapointe G."/>
        </authorList>
    </citation>
    <scope>NUCLEOTIDE SEQUENCE [LARGE SCALE GENOMIC DNA]</scope>
    <source>
        <strain evidence="6 7">3CT49</strain>
    </source>
</reference>
<name>A0A6N8EYU8_PAEMA</name>
<gene>
    <name evidence="6" type="ORF">GNQ08_13945</name>
</gene>
<keyword evidence="3" id="KW-0378">Hydrolase</keyword>
<organism evidence="6 7">
    <name type="scientific">Paenibacillus macerans</name>
    <name type="common">Bacillus macerans</name>
    <dbReference type="NCBI Taxonomy" id="44252"/>
    <lineage>
        <taxon>Bacteria</taxon>
        <taxon>Bacillati</taxon>
        <taxon>Bacillota</taxon>
        <taxon>Bacilli</taxon>
        <taxon>Bacillales</taxon>
        <taxon>Paenibacillaceae</taxon>
        <taxon>Paenibacillus</taxon>
    </lineage>
</organism>
<evidence type="ECO:0000256" key="4">
    <source>
        <dbReference type="ARBA" id="ARBA00023295"/>
    </source>
</evidence>
<dbReference type="Gene3D" id="2.115.10.20">
    <property type="entry name" value="Glycosyl hydrolase domain, family 43"/>
    <property type="match status" value="1"/>
</dbReference>
<dbReference type="InterPro" id="IPR013148">
    <property type="entry name" value="Glyco_hydro_32_N"/>
</dbReference>
<evidence type="ECO:0000256" key="2">
    <source>
        <dbReference type="ARBA" id="ARBA00012758"/>
    </source>
</evidence>
<comment type="similarity">
    <text evidence="1">Belongs to the glycosyl hydrolase 32 family.</text>
</comment>
<keyword evidence="4" id="KW-0326">Glycosidase</keyword>
<proteinExistence type="inferred from homology"/>
<evidence type="ECO:0000313" key="7">
    <source>
        <dbReference type="Proteomes" id="UP000442469"/>
    </source>
</evidence>
<dbReference type="SUPFAM" id="SSF75005">
    <property type="entry name" value="Arabinanase/levansucrase/invertase"/>
    <property type="match status" value="1"/>
</dbReference>
<comment type="caution">
    <text evidence="6">The sequence shown here is derived from an EMBL/GenBank/DDBJ whole genome shotgun (WGS) entry which is preliminary data.</text>
</comment>
<dbReference type="EMBL" id="WNZZ01000009">
    <property type="protein sequence ID" value="MUG23501.1"/>
    <property type="molecule type" value="Genomic_DNA"/>
</dbReference>
<accession>A0A6N8EYU8</accession>
<dbReference type="Gene3D" id="2.60.120.560">
    <property type="entry name" value="Exo-inulinase, domain 1"/>
    <property type="match status" value="1"/>
</dbReference>
<dbReference type="PANTHER" id="PTHR43101:SF1">
    <property type="entry name" value="BETA-FRUCTOSIDASE"/>
    <property type="match status" value="1"/>
</dbReference>
<evidence type="ECO:0000259" key="5">
    <source>
        <dbReference type="Pfam" id="PF00251"/>
    </source>
</evidence>
<protein>
    <recommendedName>
        <fullName evidence="2">beta-fructofuranosidase</fullName>
        <ecNumber evidence="2">3.2.1.26</ecNumber>
    </recommendedName>
</protein>
<dbReference type="SMART" id="SM00640">
    <property type="entry name" value="Glyco_32"/>
    <property type="match status" value="1"/>
</dbReference>
<sequence length="490" mass="56079">MNGTTPLLRRNKRGLDRMKQGSRYRFYMHEAERGDMPGPDTCGDFMPFFHQGVYHLFYLHKYCVYEVATTDFVHYGEPRLAIPCGSPEDQDWHIGTGSVVEREGVFHFYYTGFNESNRDCAGKHEQVLMRAVSTDLVHWEKDASYCVTPDTEHYGGLHWRDPQVFWNDREREYWMAVTATEKDGDHNRGGCTHIMKSSDLQSWRPGTAIYAPGTFATHECHDIFQMGEWWYMIFSNYTRWWETRYRMANSPAGPWITPAADDMFDGRAFYAAKTVSNGTNRYLVGWQAIRSGMDDKKPYQWGGSALVHELVQRPDGTLGVKPVQALAESYRRARPQAAVAHRGTWTFQNGVRGSEPYGFGWAEVGSMREACMVKAKLRWAPGTLACGLMLHIGGPRLEKWCQVRLEPARNRVVFDRSNKFDGDQMFIEERYVSLAGTNEAEVKVFVNGNAIIIYVNDTALATRAYDYEPGGCGIFVEHGEAEFLELDILE</sequence>
<dbReference type="InterPro" id="IPR001362">
    <property type="entry name" value="Glyco_hydro_32"/>
</dbReference>
<dbReference type="Proteomes" id="UP000442469">
    <property type="component" value="Unassembled WGS sequence"/>
</dbReference>
<dbReference type="AlphaFoldDB" id="A0A6N8EYU8"/>
<dbReference type="InterPro" id="IPR051214">
    <property type="entry name" value="GH32_Enzymes"/>
</dbReference>
<dbReference type="GO" id="GO:0005975">
    <property type="term" value="P:carbohydrate metabolic process"/>
    <property type="evidence" value="ECO:0007669"/>
    <property type="project" value="InterPro"/>
</dbReference>
<evidence type="ECO:0000313" key="6">
    <source>
        <dbReference type="EMBL" id="MUG23501.1"/>
    </source>
</evidence>
<dbReference type="GO" id="GO:0004564">
    <property type="term" value="F:beta-fructofuranosidase activity"/>
    <property type="evidence" value="ECO:0007669"/>
    <property type="project" value="UniProtKB-EC"/>
</dbReference>
<feature type="domain" description="Glycosyl hydrolase family 32 N-terminal" evidence="5">
    <location>
        <begin position="47"/>
        <end position="304"/>
    </location>
</feature>